<dbReference type="PANTHER" id="PTHR22940">
    <property type="entry name" value="TIMEOUT/TIMELESS-2"/>
    <property type="match status" value="1"/>
</dbReference>
<comment type="caution">
    <text evidence="4">The sequence shown here is derived from an EMBL/GenBank/DDBJ whole genome shotgun (WGS) entry which is preliminary data.</text>
</comment>
<feature type="domain" description="Timeless C-terminal" evidence="3">
    <location>
        <begin position="412"/>
        <end position="515"/>
    </location>
</feature>
<dbReference type="GO" id="GO:0031298">
    <property type="term" value="C:replication fork protection complex"/>
    <property type="evidence" value="ECO:0007669"/>
    <property type="project" value="TreeGrafter"/>
</dbReference>
<keyword evidence="5" id="KW-1185">Reference proteome</keyword>
<dbReference type="Pfam" id="PF05029">
    <property type="entry name" value="TIMELESS_C"/>
    <property type="match status" value="1"/>
</dbReference>
<dbReference type="AlphaFoldDB" id="A0AA89BUG0"/>
<feature type="region of interest" description="Disordered" evidence="2">
    <location>
        <begin position="367"/>
        <end position="400"/>
    </location>
</feature>
<dbReference type="Proteomes" id="UP001186944">
    <property type="component" value="Unassembled WGS sequence"/>
</dbReference>
<comment type="similarity">
    <text evidence="1">Belongs to the timeless family.</text>
</comment>
<name>A0AA89BUG0_PINIB</name>
<evidence type="ECO:0000313" key="5">
    <source>
        <dbReference type="Proteomes" id="UP001186944"/>
    </source>
</evidence>
<organism evidence="4 5">
    <name type="scientific">Pinctada imbricata</name>
    <name type="common">Atlantic pearl-oyster</name>
    <name type="synonym">Pinctada martensii</name>
    <dbReference type="NCBI Taxonomy" id="66713"/>
    <lineage>
        <taxon>Eukaryota</taxon>
        <taxon>Metazoa</taxon>
        <taxon>Spiralia</taxon>
        <taxon>Lophotrochozoa</taxon>
        <taxon>Mollusca</taxon>
        <taxon>Bivalvia</taxon>
        <taxon>Autobranchia</taxon>
        <taxon>Pteriomorphia</taxon>
        <taxon>Pterioida</taxon>
        <taxon>Pterioidea</taxon>
        <taxon>Pteriidae</taxon>
        <taxon>Pinctada</taxon>
    </lineage>
</organism>
<dbReference type="InterPro" id="IPR007725">
    <property type="entry name" value="TIMELESS_C"/>
</dbReference>
<dbReference type="EMBL" id="VSWD01000008">
    <property type="protein sequence ID" value="KAK3095071.1"/>
    <property type="molecule type" value="Genomic_DNA"/>
</dbReference>
<dbReference type="GO" id="GO:0000076">
    <property type="term" value="P:DNA replication checkpoint signaling"/>
    <property type="evidence" value="ECO:0007669"/>
    <property type="project" value="TreeGrafter"/>
</dbReference>
<sequence>MLQYILINRKKIVLDDVYLLWLIAFFLKFARCQKVPLKTIRTVFSTKIFGFLVYEGVSNMEYLLIAQRKKQDLANTLRRIHMTVDALREMLQFLKICQENTELEEDDIIYLDRLKGDLTDMYDLRQFFLLLTRYFQLHIHSLKFLCDVVVTNHLFLLLMEMWMNGGLVRRNFNMLDHIRQFATVEVMKNYGVLVENVQYNNLMVNNCLFTMMHHVAGDCGKPEVLLQVHILKTFLDISEKDIIMTQEMEDLIEYVLQTFVLAAENNPLTCAMQLFGEDKQQATAEQSSSEQSVHEDGSKMMSDGESDTDKWTEEEEDILMMLYTEYQEDCDFAQKIRSKLEDFGIEKSVDEIVVYLTALGWIPSEHKEKISSEEDSKSKSTCEMDQSEKPLEDSDNKDLSSLKESEVIPYCIKQLNKDGFDSCVEWLKMQFCEVAYTKYVSMYNISTSQETEEPIAKHYVAQNKSVPLVLYNELQEHVIHNKHFVRLISNLGLHMPEDVGMIFPRIPHWWSIQHLVDSARQLGGIPIDLKFDLTALKQESDVQSEVTDVRMEDPVTCTTHTHLNSYKRLPNTMWMDVIQQINKTLVNEKVYGEDSKNGDNKNGCLEQIALQVNKADRTSAMECGE</sequence>
<dbReference type="GO" id="GO:0006281">
    <property type="term" value="P:DNA repair"/>
    <property type="evidence" value="ECO:0007669"/>
    <property type="project" value="TreeGrafter"/>
</dbReference>
<gene>
    <name evidence="4" type="ORF">FSP39_009913</name>
</gene>
<proteinExistence type="inferred from homology"/>
<feature type="region of interest" description="Disordered" evidence="2">
    <location>
        <begin position="281"/>
        <end position="310"/>
    </location>
</feature>
<protein>
    <recommendedName>
        <fullName evidence="3">Timeless C-terminal domain-containing protein</fullName>
    </recommendedName>
</protein>
<evidence type="ECO:0000313" key="4">
    <source>
        <dbReference type="EMBL" id="KAK3095071.1"/>
    </source>
</evidence>
<evidence type="ECO:0000256" key="1">
    <source>
        <dbReference type="ARBA" id="ARBA00008174"/>
    </source>
</evidence>
<feature type="compositionally biased region" description="Low complexity" evidence="2">
    <location>
        <begin position="281"/>
        <end position="291"/>
    </location>
</feature>
<dbReference type="GO" id="GO:0003677">
    <property type="term" value="F:DNA binding"/>
    <property type="evidence" value="ECO:0007669"/>
    <property type="project" value="TreeGrafter"/>
</dbReference>
<evidence type="ECO:0000259" key="3">
    <source>
        <dbReference type="Pfam" id="PF05029"/>
    </source>
</evidence>
<accession>A0AA89BUG0</accession>
<dbReference type="InterPro" id="IPR044998">
    <property type="entry name" value="Timeless"/>
</dbReference>
<dbReference type="GO" id="GO:0043111">
    <property type="term" value="P:replication fork arrest"/>
    <property type="evidence" value="ECO:0007669"/>
    <property type="project" value="TreeGrafter"/>
</dbReference>
<reference evidence="4" key="1">
    <citation type="submission" date="2019-08" db="EMBL/GenBank/DDBJ databases">
        <title>The improved chromosome-level genome for the pearl oyster Pinctada fucata martensii using PacBio sequencing and Hi-C.</title>
        <authorList>
            <person name="Zheng Z."/>
        </authorList>
    </citation>
    <scope>NUCLEOTIDE SEQUENCE</scope>
    <source>
        <strain evidence="4">ZZ-2019</strain>
        <tissue evidence="4">Adductor muscle</tissue>
    </source>
</reference>
<evidence type="ECO:0000256" key="2">
    <source>
        <dbReference type="SAM" id="MobiDB-lite"/>
    </source>
</evidence>
<dbReference type="PANTHER" id="PTHR22940:SF5">
    <property type="entry name" value="PROTEIN TIMELESS"/>
    <property type="match status" value="1"/>
</dbReference>